<proteinExistence type="predicted"/>
<keyword evidence="3" id="KW-0949">S-adenosyl-L-methionine</keyword>
<dbReference type="GO" id="GO:0006783">
    <property type="term" value="P:heme biosynthetic process"/>
    <property type="evidence" value="ECO:0007669"/>
    <property type="project" value="TreeGrafter"/>
</dbReference>
<keyword evidence="2" id="KW-0004">4Fe-4S</keyword>
<sequence>MKYRLGPDGIHVFDRATGWNVLLDEIVVPEHQWSPGPRQVSIAVTNTCDLSCSYCYAPKHRAAAPAEQLCRWMAELDAAGTLGVGFGGGEPTHFRALPEVCAYAAEHTGLAVTLTTHGHRWDNQLVASLRGAVQFVRVSVDGVSDTYERLRGRTFPALLDKLGLISENFRMGLNCVVNSDTVTDLTAVAALAEQQRASELLLLPEQPTAARPGATSAVIELMDEWVRSYDGPVPLSISAHIGTSLPIAEPLPLESGLRSYAHIDASGYLRATSYSSVGVAVGEAGVLSALRELEEAEAA</sequence>
<dbReference type="Proteomes" id="UP000307768">
    <property type="component" value="Unassembled WGS sequence"/>
</dbReference>
<evidence type="ECO:0000256" key="6">
    <source>
        <dbReference type="ARBA" id="ARBA00023004"/>
    </source>
</evidence>
<organism evidence="9 10">
    <name type="scientific">Mumia zhuanghuii</name>
    <dbReference type="NCBI Taxonomy" id="2585211"/>
    <lineage>
        <taxon>Bacteria</taxon>
        <taxon>Bacillati</taxon>
        <taxon>Actinomycetota</taxon>
        <taxon>Actinomycetes</taxon>
        <taxon>Propionibacteriales</taxon>
        <taxon>Nocardioidaceae</taxon>
        <taxon>Mumia</taxon>
    </lineage>
</organism>
<dbReference type="AlphaFoldDB" id="A0A5Q6S412"/>
<evidence type="ECO:0000256" key="1">
    <source>
        <dbReference type="ARBA" id="ARBA00001966"/>
    </source>
</evidence>
<keyword evidence="5" id="KW-0560">Oxidoreductase</keyword>
<dbReference type="OrthoDB" id="9782387at2"/>
<dbReference type="PROSITE" id="PS51918">
    <property type="entry name" value="RADICAL_SAM"/>
    <property type="match status" value="1"/>
</dbReference>
<dbReference type="PANTHER" id="PTHR11228">
    <property type="entry name" value="RADICAL SAM DOMAIN PROTEIN"/>
    <property type="match status" value="1"/>
</dbReference>
<name>A0A5Q6S412_9ACTN</name>
<evidence type="ECO:0000256" key="2">
    <source>
        <dbReference type="ARBA" id="ARBA00022485"/>
    </source>
</evidence>
<dbReference type="PANTHER" id="PTHR11228:SF7">
    <property type="entry name" value="PQQA PEPTIDE CYCLASE"/>
    <property type="match status" value="1"/>
</dbReference>
<dbReference type="GO" id="GO:0046872">
    <property type="term" value="F:metal ion binding"/>
    <property type="evidence" value="ECO:0007669"/>
    <property type="project" value="UniProtKB-KW"/>
</dbReference>
<dbReference type="InterPro" id="IPR000385">
    <property type="entry name" value="MoaA_NifB_PqqE_Fe-S-bd_CS"/>
</dbReference>
<evidence type="ECO:0000256" key="4">
    <source>
        <dbReference type="ARBA" id="ARBA00022723"/>
    </source>
</evidence>
<dbReference type="SFLD" id="SFLDS00029">
    <property type="entry name" value="Radical_SAM"/>
    <property type="match status" value="1"/>
</dbReference>
<dbReference type="InterPro" id="IPR058240">
    <property type="entry name" value="rSAM_sf"/>
</dbReference>
<dbReference type="CDD" id="cd01335">
    <property type="entry name" value="Radical_SAM"/>
    <property type="match status" value="1"/>
</dbReference>
<dbReference type="Gene3D" id="3.20.20.70">
    <property type="entry name" value="Aldolase class I"/>
    <property type="match status" value="1"/>
</dbReference>
<feature type="domain" description="Radical SAM core" evidence="8">
    <location>
        <begin position="34"/>
        <end position="244"/>
    </location>
</feature>
<keyword evidence="6" id="KW-0408">Iron</keyword>
<evidence type="ECO:0000313" key="10">
    <source>
        <dbReference type="Proteomes" id="UP000307768"/>
    </source>
</evidence>
<keyword evidence="7" id="KW-0411">Iron-sulfur</keyword>
<dbReference type="Pfam" id="PF04055">
    <property type="entry name" value="Radical_SAM"/>
    <property type="match status" value="1"/>
</dbReference>
<dbReference type="InterPro" id="IPR013785">
    <property type="entry name" value="Aldolase_TIM"/>
</dbReference>
<dbReference type="GO" id="GO:0016491">
    <property type="term" value="F:oxidoreductase activity"/>
    <property type="evidence" value="ECO:0007669"/>
    <property type="project" value="UniProtKB-KW"/>
</dbReference>
<evidence type="ECO:0000259" key="8">
    <source>
        <dbReference type="PROSITE" id="PS51918"/>
    </source>
</evidence>
<gene>
    <name evidence="9" type="ORF">FE697_003710</name>
</gene>
<dbReference type="SFLD" id="SFLDG01067">
    <property type="entry name" value="SPASM/twitch_domain_containing"/>
    <property type="match status" value="1"/>
</dbReference>
<evidence type="ECO:0000256" key="7">
    <source>
        <dbReference type="ARBA" id="ARBA00023014"/>
    </source>
</evidence>
<evidence type="ECO:0000256" key="5">
    <source>
        <dbReference type="ARBA" id="ARBA00023002"/>
    </source>
</evidence>
<dbReference type="RefSeq" id="WP_149768184.1">
    <property type="nucleotide sequence ID" value="NZ_VDFQ02000001.1"/>
</dbReference>
<evidence type="ECO:0000256" key="3">
    <source>
        <dbReference type="ARBA" id="ARBA00022691"/>
    </source>
</evidence>
<evidence type="ECO:0000313" key="9">
    <source>
        <dbReference type="EMBL" id="KAA1425010.1"/>
    </source>
</evidence>
<dbReference type="SUPFAM" id="SSF102114">
    <property type="entry name" value="Radical SAM enzymes"/>
    <property type="match status" value="1"/>
</dbReference>
<reference evidence="9 10" key="1">
    <citation type="submission" date="2019-09" db="EMBL/GenBank/DDBJ databases">
        <title>Mumia zhuanghuii sp. nov. isolated from the intestinal contents of plateau pika (Ochotona curzoniae) in the Qinghai-Tibet plateau of China.</title>
        <authorList>
            <person name="Tian Z."/>
        </authorList>
    </citation>
    <scope>NUCLEOTIDE SEQUENCE [LARGE SCALE GENOMIC DNA]</scope>
    <source>
        <strain evidence="10">350</strain>
    </source>
</reference>
<comment type="cofactor">
    <cofactor evidence="1">
        <name>[4Fe-4S] cluster</name>
        <dbReference type="ChEBI" id="CHEBI:49883"/>
    </cofactor>
</comment>
<keyword evidence="4" id="KW-0479">Metal-binding</keyword>
<protein>
    <submittedName>
        <fullName evidence="9">Radical SAM protein</fullName>
    </submittedName>
</protein>
<dbReference type="PROSITE" id="PS01305">
    <property type="entry name" value="MOAA_NIFB_PQQE"/>
    <property type="match status" value="1"/>
</dbReference>
<dbReference type="GO" id="GO:0051539">
    <property type="term" value="F:4 iron, 4 sulfur cluster binding"/>
    <property type="evidence" value="ECO:0007669"/>
    <property type="project" value="UniProtKB-KW"/>
</dbReference>
<accession>A0A5Q6S412</accession>
<comment type="caution">
    <text evidence="9">The sequence shown here is derived from an EMBL/GenBank/DDBJ whole genome shotgun (WGS) entry which is preliminary data.</text>
</comment>
<dbReference type="InterPro" id="IPR050377">
    <property type="entry name" value="Radical_SAM_PqqE_MftC-like"/>
</dbReference>
<dbReference type="EMBL" id="VDFQ02000001">
    <property type="protein sequence ID" value="KAA1425010.1"/>
    <property type="molecule type" value="Genomic_DNA"/>
</dbReference>
<dbReference type="InterPro" id="IPR007197">
    <property type="entry name" value="rSAM"/>
</dbReference>